<organism evidence="2 3">
    <name type="scientific">Brevibacillus laterosporus LMG 15441</name>
    <dbReference type="NCBI Taxonomy" id="1042163"/>
    <lineage>
        <taxon>Bacteria</taxon>
        <taxon>Bacillati</taxon>
        <taxon>Bacillota</taxon>
        <taxon>Bacilli</taxon>
        <taxon>Bacillales</taxon>
        <taxon>Paenibacillaceae</taxon>
        <taxon>Brevibacillus</taxon>
    </lineage>
</organism>
<name>A0A075R8C4_BRELA</name>
<accession>A0A075R8C4</accession>
<dbReference type="RefSeq" id="WP_003338146.1">
    <property type="nucleotide sequence ID" value="NZ_CP007806.1"/>
</dbReference>
<sequence length="251" mass="29138">MKVNLIKQSLPPETDKKQTKPESHPVIAIPFVHSRAMYTAILLLHIFVIWFALQLDPVHPRGVTYPLIALHFITIVMGIWISIQPYEHRRQVLSLLFHAYYGFLTSVDLLFISGKLIPIFFHVKEWWMYAMLGVIYIGAGLEIATAGKWRLIRSVQQRECSYKKKITAEEARKREKHFTNAALIILFPLAVLFVLPSATTRQISMVLLLFVTALLFLLFVRQLSLYKMARKHPAWIVYQIKRKQRRKSVGG</sequence>
<keyword evidence="1" id="KW-0472">Membrane</keyword>
<dbReference type="AlphaFoldDB" id="A0A075R8C4"/>
<feature type="transmembrane region" description="Helical" evidence="1">
    <location>
        <begin position="202"/>
        <end position="220"/>
    </location>
</feature>
<evidence type="ECO:0000313" key="3">
    <source>
        <dbReference type="Proteomes" id="UP000005850"/>
    </source>
</evidence>
<dbReference type="EMBL" id="CP007806">
    <property type="protein sequence ID" value="AIG25795.1"/>
    <property type="molecule type" value="Genomic_DNA"/>
</dbReference>
<feature type="transmembrane region" description="Helical" evidence="1">
    <location>
        <begin position="36"/>
        <end position="53"/>
    </location>
</feature>
<gene>
    <name evidence="2" type="ORF">BRLA_c014670</name>
</gene>
<evidence type="ECO:0000313" key="2">
    <source>
        <dbReference type="EMBL" id="AIG25795.1"/>
    </source>
</evidence>
<protein>
    <submittedName>
        <fullName evidence="2">Uncharacterized protein</fullName>
    </submittedName>
</protein>
<keyword evidence="1" id="KW-0812">Transmembrane</keyword>
<proteinExistence type="predicted"/>
<feature type="transmembrane region" description="Helical" evidence="1">
    <location>
        <begin position="126"/>
        <end position="144"/>
    </location>
</feature>
<reference evidence="2 3" key="1">
    <citation type="journal article" date="2011" name="J. Bacteriol.">
        <title>Genome sequence of Brevibacillus laterosporus LMG 15441, a pathogen of invertebrates.</title>
        <authorList>
            <person name="Djukic M."/>
            <person name="Poehlein A."/>
            <person name="Thurmer A."/>
            <person name="Daniel R."/>
        </authorList>
    </citation>
    <scope>NUCLEOTIDE SEQUENCE [LARGE SCALE GENOMIC DNA]</scope>
    <source>
        <strain evidence="2 3">LMG 15441</strain>
    </source>
</reference>
<feature type="transmembrane region" description="Helical" evidence="1">
    <location>
        <begin position="178"/>
        <end position="196"/>
    </location>
</feature>
<dbReference type="Proteomes" id="UP000005850">
    <property type="component" value="Chromosome"/>
</dbReference>
<evidence type="ECO:0000256" key="1">
    <source>
        <dbReference type="SAM" id="Phobius"/>
    </source>
</evidence>
<keyword evidence="1" id="KW-1133">Transmembrane helix</keyword>
<dbReference type="HOGENOM" id="CLU_1105465_0_0_9"/>
<feature type="transmembrane region" description="Helical" evidence="1">
    <location>
        <begin position="65"/>
        <end position="83"/>
    </location>
</feature>
<feature type="transmembrane region" description="Helical" evidence="1">
    <location>
        <begin position="95"/>
        <end position="114"/>
    </location>
</feature>
<dbReference type="STRING" id="1042163.BRLA_c014670"/>
<dbReference type="KEGG" id="blr:BRLA_c014670"/>
<keyword evidence="3" id="KW-1185">Reference proteome</keyword>